<dbReference type="InterPro" id="IPR035093">
    <property type="entry name" value="RelE/ParE_toxin_dom_sf"/>
</dbReference>
<dbReference type="PANTHER" id="PTHR40266:SF2">
    <property type="entry name" value="TOXIN HIGB-1"/>
    <property type="match status" value="1"/>
</dbReference>
<evidence type="ECO:0000313" key="2">
    <source>
        <dbReference type="Proteomes" id="UP000298264"/>
    </source>
</evidence>
<comment type="caution">
    <text evidence="1">The sequence shown here is derived from an EMBL/GenBank/DDBJ whole genome shotgun (WGS) entry which is preliminary data.</text>
</comment>
<proteinExistence type="predicted"/>
<dbReference type="AlphaFoldDB" id="A0A4R9LPC5"/>
<dbReference type="Pfam" id="PF05015">
    <property type="entry name" value="HigB-like_toxin"/>
    <property type="match status" value="1"/>
</dbReference>
<dbReference type="SUPFAM" id="SSF143011">
    <property type="entry name" value="RelE-like"/>
    <property type="match status" value="1"/>
</dbReference>
<reference evidence="1" key="1">
    <citation type="journal article" date="2019" name="PLoS Negl. Trop. Dis.">
        <title>Revisiting the worldwide diversity of Leptospira species in the environment.</title>
        <authorList>
            <person name="Vincent A.T."/>
            <person name="Schiettekatte O."/>
            <person name="Bourhy P."/>
            <person name="Veyrier F.J."/>
            <person name="Picardeau M."/>
        </authorList>
    </citation>
    <scope>NUCLEOTIDE SEQUENCE [LARGE SCALE GENOMIC DNA]</scope>
    <source>
        <strain evidence="1">201400974</strain>
    </source>
</reference>
<sequence>MIKSFADKETEKIFNQEFSKKFPPDIQSRALIKLLLLENAEKEDDLRVPPSNNFEHLKGNKKDFCSIRINKQWRITFKFKNGNSFDVAIEDYH</sequence>
<keyword evidence="2" id="KW-1185">Reference proteome</keyword>
<name>A0A4R9LPC5_9LEPT</name>
<organism evidence="1 2">
    <name type="scientific">Leptospira ilyithenensis</name>
    <dbReference type="NCBI Taxonomy" id="2484901"/>
    <lineage>
        <taxon>Bacteria</taxon>
        <taxon>Pseudomonadati</taxon>
        <taxon>Spirochaetota</taxon>
        <taxon>Spirochaetia</taxon>
        <taxon>Leptospirales</taxon>
        <taxon>Leptospiraceae</taxon>
        <taxon>Leptospira</taxon>
    </lineage>
</organism>
<dbReference type="Proteomes" id="UP000298264">
    <property type="component" value="Unassembled WGS sequence"/>
</dbReference>
<dbReference type="InterPro" id="IPR007711">
    <property type="entry name" value="HigB-1"/>
</dbReference>
<dbReference type="Gene3D" id="3.30.2310.20">
    <property type="entry name" value="RelE-like"/>
    <property type="match status" value="1"/>
</dbReference>
<dbReference type="RefSeq" id="WP_135764509.1">
    <property type="nucleotide sequence ID" value="NZ_RQHV01000050.1"/>
</dbReference>
<protein>
    <submittedName>
        <fullName evidence="1">Type II toxin-antitoxin system RelE/ParE family toxin</fullName>
    </submittedName>
</protein>
<evidence type="ECO:0000313" key="1">
    <source>
        <dbReference type="EMBL" id="TGN09659.1"/>
    </source>
</evidence>
<dbReference type="PANTHER" id="PTHR40266">
    <property type="entry name" value="TOXIN HIGB-1"/>
    <property type="match status" value="1"/>
</dbReference>
<dbReference type="EMBL" id="RQHV01000050">
    <property type="protein sequence ID" value="TGN09659.1"/>
    <property type="molecule type" value="Genomic_DNA"/>
</dbReference>
<gene>
    <name evidence="1" type="ORF">EHS11_11230</name>
</gene>
<accession>A0A4R9LPC5</accession>
<dbReference type="OrthoDB" id="9801102at2"/>